<reference evidence="8" key="2">
    <citation type="submission" date="2023-05" db="EMBL/GenBank/DDBJ databases">
        <authorList>
            <consortium name="Lawrence Berkeley National Laboratory"/>
            <person name="Steindorff A."/>
            <person name="Hensen N."/>
            <person name="Bonometti L."/>
            <person name="Westerberg I."/>
            <person name="Brannstrom I.O."/>
            <person name="Guillou S."/>
            <person name="Cros-Aarteil S."/>
            <person name="Calhoun S."/>
            <person name="Haridas S."/>
            <person name="Kuo A."/>
            <person name="Mondo S."/>
            <person name="Pangilinan J."/>
            <person name="Riley R."/>
            <person name="Labutti K."/>
            <person name="Andreopoulos B."/>
            <person name="Lipzen A."/>
            <person name="Chen C."/>
            <person name="Yanf M."/>
            <person name="Daum C."/>
            <person name="Ng V."/>
            <person name="Clum A."/>
            <person name="Ohm R."/>
            <person name="Martin F."/>
            <person name="Silar P."/>
            <person name="Natvig D."/>
            <person name="Lalanne C."/>
            <person name="Gautier V."/>
            <person name="Ament-Velasquez S.L."/>
            <person name="Kruys A."/>
            <person name="Hutchinson M.I."/>
            <person name="Powell A.J."/>
            <person name="Barry K."/>
            <person name="Miller A.N."/>
            <person name="Grigoriev I.V."/>
            <person name="Debuchy R."/>
            <person name="Gladieux P."/>
            <person name="Thoren M.H."/>
            <person name="Johannesson H."/>
        </authorList>
    </citation>
    <scope>NUCLEOTIDE SEQUENCE</scope>
    <source>
        <strain evidence="8">CBS 990.96</strain>
    </source>
</reference>
<keyword evidence="3 6" id="KW-1133">Transmembrane helix</keyword>
<comment type="caution">
    <text evidence="8">The sequence shown here is derived from an EMBL/GenBank/DDBJ whole genome shotgun (WGS) entry which is preliminary data.</text>
</comment>
<dbReference type="GO" id="GO:0016020">
    <property type="term" value="C:membrane"/>
    <property type="evidence" value="ECO:0007669"/>
    <property type="project" value="UniProtKB-SubCell"/>
</dbReference>
<proteinExistence type="predicted"/>
<feature type="region of interest" description="Disordered" evidence="5">
    <location>
        <begin position="115"/>
        <end position="135"/>
    </location>
</feature>
<evidence type="ECO:0000313" key="8">
    <source>
        <dbReference type="EMBL" id="KAK4224153.1"/>
    </source>
</evidence>
<dbReference type="EMBL" id="MU865402">
    <property type="protein sequence ID" value="KAK4224153.1"/>
    <property type="molecule type" value="Genomic_DNA"/>
</dbReference>
<evidence type="ECO:0000256" key="6">
    <source>
        <dbReference type="SAM" id="Phobius"/>
    </source>
</evidence>
<dbReference type="InterPro" id="IPR025423">
    <property type="entry name" value="TMEM205-like"/>
</dbReference>
<organism evidence="8 9">
    <name type="scientific">Podospora fimiseda</name>
    <dbReference type="NCBI Taxonomy" id="252190"/>
    <lineage>
        <taxon>Eukaryota</taxon>
        <taxon>Fungi</taxon>
        <taxon>Dikarya</taxon>
        <taxon>Ascomycota</taxon>
        <taxon>Pezizomycotina</taxon>
        <taxon>Sordariomycetes</taxon>
        <taxon>Sordariomycetidae</taxon>
        <taxon>Sordariales</taxon>
        <taxon>Podosporaceae</taxon>
        <taxon>Podospora</taxon>
    </lineage>
</organism>
<gene>
    <name evidence="8" type="ORF">QBC38DRAFT_511953</name>
</gene>
<evidence type="ECO:0000259" key="7">
    <source>
        <dbReference type="Pfam" id="PF13664"/>
    </source>
</evidence>
<protein>
    <recommendedName>
        <fullName evidence="7">TMEM205-like domain-containing protein</fullName>
    </recommendedName>
</protein>
<sequence length="175" mass="18851">MAITTTIHILSYATLLGTTIFHTFIGGILSYKVLPRTYFANLMAKIFPVYFTLQSVVPVILTLTYPGSRNPFGFASGISGLRAQGKGVGIALGVAMVCGLVNLGVVGPETTRCMDERRGQEKRDGKKAYDEGPHSEEMQRLNKRFSVLHGVSSALNLGEMVAMVGYGVHLAGRIA</sequence>
<keyword evidence="2 6" id="KW-0812">Transmembrane</keyword>
<dbReference type="PANTHER" id="PTHR23241:SF106">
    <property type="entry name" value="DUF4149 DOMAIN-CONTAINING PROTEIN"/>
    <property type="match status" value="1"/>
</dbReference>
<comment type="subcellular location">
    <subcellularLocation>
        <location evidence="1">Membrane</location>
    </subcellularLocation>
</comment>
<feature type="transmembrane region" description="Helical" evidence="6">
    <location>
        <begin position="87"/>
        <end position="108"/>
    </location>
</feature>
<keyword evidence="4 6" id="KW-0472">Membrane</keyword>
<feature type="domain" description="TMEM205-like" evidence="7">
    <location>
        <begin position="10"/>
        <end position="118"/>
    </location>
</feature>
<dbReference type="Pfam" id="PF13664">
    <property type="entry name" value="DUF4149"/>
    <property type="match status" value="1"/>
</dbReference>
<evidence type="ECO:0000256" key="5">
    <source>
        <dbReference type="SAM" id="MobiDB-lite"/>
    </source>
</evidence>
<evidence type="ECO:0000256" key="2">
    <source>
        <dbReference type="ARBA" id="ARBA00022692"/>
    </source>
</evidence>
<evidence type="ECO:0000256" key="3">
    <source>
        <dbReference type="ARBA" id="ARBA00022989"/>
    </source>
</evidence>
<evidence type="ECO:0000313" key="9">
    <source>
        <dbReference type="Proteomes" id="UP001301958"/>
    </source>
</evidence>
<dbReference type="InterPro" id="IPR053009">
    <property type="entry name" value="Xanthocillin_Biosynth-Assoc"/>
</dbReference>
<dbReference type="AlphaFoldDB" id="A0AAN7BJ07"/>
<dbReference type="PANTHER" id="PTHR23241">
    <property type="entry name" value="LATE EMBRYOGENESIS ABUNDANT PLANTS LEA-RELATED"/>
    <property type="match status" value="1"/>
</dbReference>
<name>A0AAN7BJ07_9PEZI</name>
<dbReference type="Proteomes" id="UP001301958">
    <property type="component" value="Unassembled WGS sequence"/>
</dbReference>
<keyword evidence="9" id="KW-1185">Reference proteome</keyword>
<feature type="transmembrane region" description="Helical" evidence="6">
    <location>
        <begin position="46"/>
        <end position="67"/>
    </location>
</feature>
<reference evidence="8" key="1">
    <citation type="journal article" date="2023" name="Mol. Phylogenet. Evol.">
        <title>Genome-scale phylogeny and comparative genomics of the fungal order Sordariales.</title>
        <authorList>
            <person name="Hensen N."/>
            <person name="Bonometti L."/>
            <person name="Westerberg I."/>
            <person name="Brannstrom I.O."/>
            <person name="Guillou S."/>
            <person name="Cros-Aarteil S."/>
            <person name="Calhoun S."/>
            <person name="Haridas S."/>
            <person name="Kuo A."/>
            <person name="Mondo S."/>
            <person name="Pangilinan J."/>
            <person name="Riley R."/>
            <person name="LaButti K."/>
            <person name="Andreopoulos B."/>
            <person name="Lipzen A."/>
            <person name="Chen C."/>
            <person name="Yan M."/>
            <person name="Daum C."/>
            <person name="Ng V."/>
            <person name="Clum A."/>
            <person name="Steindorff A."/>
            <person name="Ohm R.A."/>
            <person name="Martin F."/>
            <person name="Silar P."/>
            <person name="Natvig D.O."/>
            <person name="Lalanne C."/>
            <person name="Gautier V."/>
            <person name="Ament-Velasquez S.L."/>
            <person name="Kruys A."/>
            <person name="Hutchinson M.I."/>
            <person name="Powell A.J."/>
            <person name="Barry K."/>
            <person name="Miller A.N."/>
            <person name="Grigoriev I.V."/>
            <person name="Debuchy R."/>
            <person name="Gladieux P."/>
            <person name="Hiltunen Thoren M."/>
            <person name="Johannesson H."/>
        </authorList>
    </citation>
    <scope>NUCLEOTIDE SEQUENCE</scope>
    <source>
        <strain evidence="8">CBS 990.96</strain>
    </source>
</reference>
<evidence type="ECO:0000256" key="1">
    <source>
        <dbReference type="ARBA" id="ARBA00004370"/>
    </source>
</evidence>
<evidence type="ECO:0000256" key="4">
    <source>
        <dbReference type="ARBA" id="ARBA00023136"/>
    </source>
</evidence>
<accession>A0AAN7BJ07</accession>
<feature type="transmembrane region" description="Helical" evidence="6">
    <location>
        <begin position="12"/>
        <end position="34"/>
    </location>
</feature>